<dbReference type="InterPro" id="IPR057971">
    <property type="entry name" value="PKHA4-7_TBCA"/>
</dbReference>
<feature type="coiled-coil region" evidence="4">
    <location>
        <begin position="374"/>
        <end position="412"/>
    </location>
</feature>
<reference evidence="7" key="2">
    <citation type="submission" date="2019-03" db="EMBL/GenBank/DDBJ databases">
        <authorList>
            <person name="Warren W.C."/>
            <person name="Johnson G.S."/>
        </authorList>
    </citation>
    <scope>NUCLEOTIDE SEQUENCE [LARGE SCALE GENOMIC DNA]</scope>
    <source>
        <strain evidence="7">Basenji</strain>
    </source>
</reference>
<dbReference type="Ensembl" id="ENSCAFT00040001399.1">
    <property type="protein sequence ID" value="ENSCAFP00040001193.1"/>
    <property type="gene ID" value="ENSCAFG00040000745.1"/>
</dbReference>
<comment type="subcellular location">
    <subcellularLocation>
        <location evidence="1">Cytoplasm</location>
    </subcellularLocation>
</comment>
<gene>
    <name evidence="7" type="primary">PLEKHA4</name>
</gene>
<dbReference type="Pfam" id="PF00169">
    <property type="entry name" value="PH"/>
    <property type="match status" value="1"/>
</dbReference>
<dbReference type="InterPro" id="IPR001849">
    <property type="entry name" value="PH_domain"/>
</dbReference>
<dbReference type="SUPFAM" id="SSF50729">
    <property type="entry name" value="PH domain-like"/>
    <property type="match status" value="1"/>
</dbReference>
<proteinExistence type="predicted"/>
<dbReference type="CDD" id="cd13248">
    <property type="entry name" value="PH_PEPP1_2_3"/>
    <property type="match status" value="1"/>
</dbReference>
<feature type="region of interest" description="Disordered" evidence="5">
    <location>
        <begin position="151"/>
        <end position="348"/>
    </location>
</feature>
<evidence type="ECO:0000256" key="1">
    <source>
        <dbReference type="ARBA" id="ARBA00004496"/>
    </source>
</evidence>
<keyword evidence="3" id="KW-0597">Phosphoprotein</keyword>
<dbReference type="Ensembl" id="ENSCAFT00030025570.1">
    <property type="protein sequence ID" value="ENSCAFP00030022324.1"/>
    <property type="gene ID" value="ENSCAFG00030013745.1"/>
</dbReference>
<keyword evidence="2" id="KW-0963">Cytoplasm</keyword>
<feature type="compositionally biased region" description="Pro residues" evidence="5">
    <location>
        <begin position="643"/>
        <end position="654"/>
    </location>
</feature>
<keyword evidence="4" id="KW-0175">Coiled coil</keyword>
<feature type="compositionally biased region" description="Basic and acidic residues" evidence="5">
    <location>
        <begin position="152"/>
        <end position="161"/>
    </location>
</feature>
<feature type="compositionally biased region" description="Basic and acidic residues" evidence="5">
    <location>
        <begin position="184"/>
        <end position="193"/>
    </location>
</feature>
<feature type="region of interest" description="Disordered" evidence="5">
    <location>
        <begin position="633"/>
        <end position="719"/>
    </location>
</feature>
<dbReference type="PANTHER" id="PTHR12752">
    <property type="entry name" value="PHOSPHOINOSITOL 3-PHOSPHATE-BINDING PROTEIN"/>
    <property type="match status" value="1"/>
</dbReference>
<evidence type="ECO:0000313" key="9">
    <source>
        <dbReference type="Proteomes" id="UP000694429"/>
    </source>
</evidence>
<accession>A0A8C0N9J6</accession>
<dbReference type="GO" id="GO:0016020">
    <property type="term" value="C:membrane"/>
    <property type="evidence" value="ECO:0007669"/>
    <property type="project" value="UniProtKB-ARBA"/>
</dbReference>
<organism evidence="7 9">
    <name type="scientific">Canis lupus familiaris</name>
    <name type="common">Dog</name>
    <name type="synonym">Canis familiaris</name>
    <dbReference type="NCBI Taxonomy" id="9615"/>
    <lineage>
        <taxon>Eukaryota</taxon>
        <taxon>Metazoa</taxon>
        <taxon>Chordata</taxon>
        <taxon>Craniata</taxon>
        <taxon>Vertebrata</taxon>
        <taxon>Euteleostomi</taxon>
        <taxon>Mammalia</taxon>
        <taxon>Eutheria</taxon>
        <taxon>Laurasiatheria</taxon>
        <taxon>Carnivora</taxon>
        <taxon>Caniformia</taxon>
        <taxon>Canidae</taxon>
        <taxon>Canis</taxon>
    </lineage>
</organism>
<feature type="compositionally biased region" description="Basic and acidic residues" evidence="5">
    <location>
        <begin position="531"/>
        <end position="544"/>
    </location>
</feature>
<feature type="compositionally biased region" description="Polar residues" evidence="5">
    <location>
        <begin position="590"/>
        <end position="603"/>
    </location>
</feature>
<dbReference type="Proteomes" id="UP000694542">
    <property type="component" value="Chromosome 1"/>
</dbReference>
<reference evidence="8" key="1">
    <citation type="submission" date="2018-10" db="EMBL/GenBank/DDBJ databases">
        <title>De novo assembly of a Great Dane genome.</title>
        <authorList>
            <person name="Kidd J.M."/>
            <person name="Pendleton A.L."/>
            <person name="Shen F."/>
            <person name="Emery S."/>
        </authorList>
    </citation>
    <scope>NUCLEOTIDE SEQUENCE [LARGE SCALE GENOMIC DNA]</scope>
    <source>
        <strain evidence="8">Great Dane</strain>
    </source>
</reference>
<feature type="compositionally biased region" description="Polar residues" evidence="5">
    <location>
        <begin position="315"/>
        <end position="333"/>
    </location>
</feature>
<protein>
    <submittedName>
        <fullName evidence="7">Pleckstrin homology domain containing A4</fullName>
    </submittedName>
</protein>
<dbReference type="InterPro" id="IPR040392">
    <property type="entry name" value="PKHA4-7_PH"/>
</dbReference>
<evidence type="ECO:0000256" key="3">
    <source>
        <dbReference type="ARBA" id="ARBA00022553"/>
    </source>
</evidence>
<reference evidence="7" key="3">
    <citation type="submission" date="2025-05" db="UniProtKB">
        <authorList>
            <consortium name="Ensembl"/>
        </authorList>
    </citation>
    <scope>IDENTIFICATION</scope>
</reference>
<evidence type="ECO:0000256" key="4">
    <source>
        <dbReference type="SAM" id="Coils"/>
    </source>
</evidence>
<sequence length="719" mass="78922">MEEGRPRSSLSLASSASTISSLGSLSTKKPTRAVSKVHAFGKRGNALRRDPNLPVHIRGWLHKQDSSGLRLWKRRWFVLSGHCLFYYKDSREESVLGSVLLPSYSIRPDGPGAPRGRRFTFTAEHPGMRTYVLAADTLEDLRGWLRALGRASRAEGDDGGRPRSPARPQPGEGPGGPGGPPEVTRGEERHGLESPEVARLSRGRGGPGLLTPSPIADLQSGPRIRRTRSPDLFTPLSRPPSPLSLPRPRSAPVRRPPPSSGDIAPLARPHTPLSRIDVRPPLDWPLQRQTLSRPPTPRRGPSSEAGGGRPPRSPQHWSQEARTQVPSGSSTYLQLPPRAPGTRASMVLLPGPPLDSTFHQSLETDTLLTKLCGQDRLLKRLQEEIDQRQEEKEQLEAALELTRQQLSQATREAAAPGRAWGRQRLLQDRLVSVRATLCHLTQERERVWDIYSSLEQELGTLRETLEYLLHLGSPQDRASAQQQLWMVEDTLAGLGSPQKPPPNMEPDSPSPALQGEESSEREVPLARPRMSAREQMERIRRNQEFGRPLPRPASPRLLTLGRTLSPARRQPDAEQRPVQGHSGAPKWLRSSGSWSSPRNTTPYLPTAEGHRERVLSLSHALATEASQWHRLMTGGNLDSRGDPLPPAPPPPSDPTPQGTSPPRSPVANSHSAGFSRGGGERGAGPASWEPTWESGTAPPALTQEEGAWPLRVTLLQSSF</sequence>
<dbReference type="FunFam" id="2.30.29.30:FF:000103">
    <property type="entry name" value="Pleckstrin homology domain-containing family A member 4"/>
    <property type="match status" value="1"/>
</dbReference>
<dbReference type="InterPro" id="IPR011993">
    <property type="entry name" value="PH-like_dom_sf"/>
</dbReference>
<dbReference type="SMART" id="SM00233">
    <property type="entry name" value="PH"/>
    <property type="match status" value="1"/>
</dbReference>
<evidence type="ECO:0000256" key="5">
    <source>
        <dbReference type="SAM" id="MobiDB-lite"/>
    </source>
</evidence>
<dbReference type="AlphaFoldDB" id="A0A8C0N9J6"/>
<evidence type="ECO:0000259" key="6">
    <source>
        <dbReference type="PROSITE" id="PS50003"/>
    </source>
</evidence>
<dbReference type="PANTHER" id="PTHR12752:SF7">
    <property type="entry name" value="PLECKSTRIN HOMOLOGY DOMAIN-CONTAINING FAMILY A MEMBER 4"/>
    <property type="match status" value="1"/>
</dbReference>
<evidence type="ECO:0000313" key="7">
    <source>
        <dbReference type="Ensembl" id="ENSCAFP00030022324.1"/>
    </source>
</evidence>
<dbReference type="PROSITE" id="PS50003">
    <property type="entry name" value="PH_DOMAIN"/>
    <property type="match status" value="1"/>
</dbReference>
<dbReference type="Proteomes" id="UP000694429">
    <property type="component" value="Chromosome 1"/>
</dbReference>
<name>A0A8C0N9J6_CANLF</name>
<dbReference type="Pfam" id="PF25541">
    <property type="entry name" value="TBCA_PH"/>
    <property type="match status" value="1"/>
</dbReference>
<dbReference type="Gene3D" id="2.30.29.30">
    <property type="entry name" value="Pleckstrin-homology domain (PH domain)/Phosphotyrosine-binding domain (PTB)"/>
    <property type="match status" value="1"/>
</dbReference>
<feature type="region of interest" description="Disordered" evidence="5">
    <location>
        <begin position="492"/>
        <end position="605"/>
    </location>
</feature>
<dbReference type="GO" id="GO:0005737">
    <property type="term" value="C:cytoplasm"/>
    <property type="evidence" value="ECO:0007669"/>
    <property type="project" value="UniProtKB-SubCell"/>
</dbReference>
<evidence type="ECO:0000256" key="2">
    <source>
        <dbReference type="ARBA" id="ARBA00022490"/>
    </source>
</evidence>
<evidence type="ECO:0000313" key="8">
    <source>
        <dbReference type="Ensembl" id="ENSCAFP00040001193.1"/>
    </source>
</evidence>
<feature type="domain" description="PH" evidence="6">
    <location>
        <begin position="54"/>
        <end position="153"/>
    </location>
</feature>